<dbReference type="EMBL" id="FNAV01000022">
    <property type="protein sequence ID" value="SDF45234.1"/>
    <property type="molecule type" value="Genomic_DNA"/>
</dbReference>
<gene>
    <name evidence="8" type="ORF">SAMN04488105_12215</name>
</gene>
<accession>A0A1G7L7D0</accession>
<dbReference type="GO" id="GO:0006261">
    <property type="term" value="P:DNA-templated DNA replication"/>
    <property type="evidence" value="ECO:0007669"/>
    <property type="project" value="TreeGrafter"/>
</dbReference>
<keyword evidence="9" id="KW-1185">Reference proteome</keyword>
<dbReference type="STRING" id="282683.SAMN04488105_12215"/>
<dbReference type="InterPro" id="IPR027417">
    <property type="entry name" value="P-loop_NTPase"/>
</dbReference>
<evidence type="ECO:0000256" key="6">
    <source>
        <dbReference type="ARBA" id="ARBA00034754"/>
    </source>
</evidence>
<dbReference type="PANTHER" id="PTHR34388:SF1">
    <property type="entry name" value="DNA POLYMERASE III SUBUNIT DELTA"/>
    <property type="match status" value="1"/>
</dbReference>
<dbReference type="GO" id="GO:0003887">
    <property type="term" value="F:DNA-directed DNA polymerase activity"/>
    <property type="evidence" value="ECO:0007669"/>
    <property type="project" value="UniProtKB-KW"/>
</dbReference>
<dbReference type="OrthoDB" id="9804983at2"/>
<name>A0A1G7L7D0_9RHOB</name>
<sequence length="342" mass="37150">MKLTGRDAQAFFRKPDASRAGVLLYGEDAMRVAHRRQEVIAALVGPEGEAEMRLTRIQAPELRRDPAMLLDAIKAQGFFPGPRVAFVEDAGDGLSEVIGTALGDWRDGDAQVIVTAGQLAAKSKLRKLFESHHNALAIGIYSDPPGRDEIEAALRAAGLERVDRAAFEALEGLGRALDPGDFRQVLEKVALYKLDDPTPLAPEEVAACAPASIEAELDDILHVVAEGRSAEIGPLVQRLAGQGVTPVTLLIMAMRHFRVLYALASAPGGPQAGVQRLRPPLFGPRRDRMLRQAQGWQPDRLEAALAMLMDTDLSLRSAGQRAPAMALVERGFVRLAWLKNRR</sequence>
<comment type="catalytic activity">
    <reaction evidence="7">
        <text>DNA(n) + a 2'-deoxyribonucleoside 5'-triphosphate = DNA(n+1) + diphosphate</text>
        <dbReference type="Rhea" id="RHEA:22508"/>
        <dbReference type="Rhea" id="RHEA-COMP:17339"/>
        <dbReference type="Rhea" id="RHEA-COMP:17340"/>
        <dbReference type="ChEBI" id="CHEBI:33019"/>
        <dbReference type="ChEBI" id="CHEBI:61560"/>
        <dbReference type="ChEBI" id="CHEBI:173112"/>
        <dbReference type="EC" id="2.7.7.7"/>
    </reaction>
</comment>
<keyword evidence="5" id="KW-0239">DNA-directed DNA polymerase</keyword>
<dbReference type="AlphaFoldDB" id="A0A1G7L7D0"/>
<evidence type="ECO:0000256" key="7">
    <source>
        <dbReference type="ARBA" id="ARBA00049244"/>
    </source>
</evidence>
<dbReference type="SUPFAM" id="SSF48019">
    <property type="entry name" value="post-AAA+ oligomerization domain-like"/>
    <property type="match status" value="1"/>
</dbReference>
<dbReference type="EC" id="2.7.7.7" evidence="1"/>
<dbReference type="RefSeq" id="WP_089963423.1">
    <property type="nucleotide sequence ID" value="NZ_FNAV01000022.1"/>
</dbReference>
<dbReference type="Gene3D" id="1.20.272.10">
    <property type="match status" value="1"/>
</dbReference>
<evidence type="ECO:0000256" key="1">
    <source>
        <dbReference type="ARBA" id="ARBA00012417"/>
    </source>
</evidence>
<evidence type="ECO:0000256" key="4">
    <source>
        <dbReference type="ARBA" id="ARBA00022705"/>
    </source>
</evidence>
<keyword evidence="3" id="KW-0548">Nucleotidyltransferase</keyword>
<evidence type="ECO:0000313" key="9">
    <source>
        <dbReference type="Proteomes" id="UP000198994"/>
    </source>
</evidence>
<dbReference type="Proteomes" id="UP000198994">
    <property type="component" value="Unassembled WGS sequence"/>
</dbReference>
<evidence type="ECO:0000256" key="2">
    <source>
        <dbReference type="ARBA" id="ARBA00022679"/>
    </source>
</evidence>
<organism evidence="8 9">
    <name type="scientific">Salipiger thiooxidans</name>
    <dbReference type="NCBI Taxonomy" id="282683"/>
    <lineage>
        <taxon>Bacteria</taxon>
        <taxon>Pseudomonadati</taxon>
        <taxon>Pseudomonadota</taxon>
        <taxon>Alphaproteobacteria</taxon>
        <taxon>Rhodobacterales</taxon>
        <taxon>Roseobacteraceae</taxon>
        <taxon>Salipiger</taxon>
    </lineage>
</organism>
<dbReference type="InterPro" id="IPR008921">
    <property type="entry name" value="DNA_pol3_clamp-load_cplx_C"/>
</dbReference>
<proteinExistence type="inferred from homology"/>
<dbReference type="Gene3D" id="3.40.50.300">
    <property type="entry name" value="P-loop containing nucleotide triphosphate hydrolases"/>
    <property type="match status" value="1"/>
</dbReference>
<evidence type="ECO:0000256" key="5">
    <source>
        <dbReference type="ARBA" id="ARBA00022932"/>
    </source>
</evidence>
<dbReference type="GO" id="GO:0009360">
    <property type="term" value="C:DNA polymerase III complex"/>
    <property type="evidence" value="ECO:0007669"/>
    <property type="project" value="TreeGrafter"/>
</dbReference>
<keyword evidence="4" id="KW-0235">DNA replication</keyword>
<evidence type="ECO:0000313" key="8">
    <source>
        <dbReference type="EMBL" id="SDF45234.1"/>
    </source>
</evidence>
<keyword evidence="2" id="KW-0808">Transferase</keyword>
<dbReference type="GO" id="GO:0003677">
    <property type="term" value="F:DNA binding"/>
    <property type="evidence" value="ECO:0007669"/>
    <property type="project" value="InterPro"/>
</dbReference>
<dbReference type="PANTHER" id="PTHR34388">
    <property type="entry name" value="DNA POLYMERASE III SUBUNIT DELTA"/>
    <property type="match status" value="1"/>
</dbReference>
<reference evidence="9" key="1">
    <citation type="submission" date="2016-10" db="EMBL/GenBank/DDBJ databases">
        <authorList>
            <person name="Varghese N."/>
            <person name="Submissions S."/>
        </authorList>
    </citation>
    <scope>NUCLEOTIDE SEQUENCE [LARGE SCALE GENOMIC DNA]</scope>
    <source>
        <strain evidence="9">DSM 10146</strain>
    </source>
</reference>
<protein>
    <recommendedName>
        <fullName evidence="1">DNA-directed DNA polymerase</fullName>
        <ecNumber evidence="1">2.7.7.7</ecNumber>
    </recommendedName>
</protein>
<evidence type="ECO:0000256" key="3">
    <source>
        <dbReference type="ARBA" id="ARBA00022695"/>
    </source>
</evidence>
<dbReference type="NCBIfam" id="TIGR01128">
    <property type="entry name" value="holA"/>
    <property type="match status" value="1"/>
</dbReference>
<dbReference type="InterPro" id="IPR005790">
    <property type="entry name" value="DNA_polIII_delta"/>
</dbReference>
<comment type="similarity">
    <text evidence="6">Belongs to the DNA polymerase HolA subunit family.</text>
</comment>